<protein>
    <submittedName>
        <fullName evidence="3">Serine/arginine repetitive matrix protein 3-like</fullName>
    </submittedName>
</protein>
<dbReference type="AlphaFoldDB" id="A0A8B8Y8J8"/>
<evidence type="ECO:0000256" key="1">
    <source>
        <dbReference type="SAM" id="MobiDB-lite"/>
    </source>
</evidence>
<dbReference type="Proteomes" id="UP000694857">
    <property type="component" value="Chromosome 1"/>
</dbReference>
<sequence>MAKRSHQPPQSGTGRAGVQGPGAAGGRDGGRPGEAAGAGGRGEAGRRRRREPGPVTHARRRRRRRRRRQQQPPRGPAPPAAGLRDNATPGGGPDPAGAGGGETGPFTAISSWAGGRGSLSPSPGEAAPFSVAGLRRCRRIFFTQRAEHPTWRCGRLQQSGRTAARKTSGLFGVAREAEDQPPHAGQRHCQQAKLIL</sequence>
<feature type="compositionally biased region" description="Gly residues" evidence="1">
    <location>
        <begin position="89"/>
        <end position="103"/>
    </location>
</feature>
<proteinExistence type="predicted"/>
<reference evidence="3" key="1">
    <citation type="submission" date="2025-08" db="UniProtKB">
        <authorList>
            <consortium name="RefSeq"/>
        </authorList>
    </citation>
    <scope>IDENTIFICATION</scope>
    <source>
        <tissue evidence="3">Epidermis and Blubber</tissue>
    </source>
</reference>
<evidence type="ECO:0000313" key="3">
    <source>
        <dbReference type="RefSeq" id="XP_036718643.1"/>
    </source>
</evidence>
<evidence type="ECO:0000313" key="2">
    <source>
        <dbReference type="Proteomes" id="UP000694857"/>
    </source>
</evidence>
<gene>
    <name evidence="3" type="primary">LOC118900403</name>
</gene>
<feature type="compositionally biased region" description="Basic residues" evidence="1">
    <location>
        <begin position="57"/>
        <end position="69"/>
    </location>
</feature>
<feature type="compositionally biased region" description="Gly residues" evidence="1">
    <location>
        <begin position="14"/>
        <end position="27"/>
    </location>
</feature>
<name>A0A8B8Y8J8_BALMU</name>
<dbReference type="KEGG" id="bmus:118900403"/>
<feature type="region of interest" description="Disordered" evidence="1">
    <location>
        <begin position="1"/>
        <end position="126"/>
    </location>
</feature>
<accession>A0A8B8Y8J8</accession>
<keyword evidence="2" id="KW-1185">Reference proteome</keyword>
<dbReference type="GeneID" id="118900403"/>
<organism evidence="2 3">
    <name type="scientific">Balaenoptera musculus</name>
    <name type="common">Blue whale</name>
    <dbReference type="NCBI Taxonomy" id="9771"/>
    <lineage>
        <taxon>Eukaryota</taxon>
        <taxon>Metazoa</taxon>
        <taxon>Chordata</taxon>
        <taxon>Craniata</taxon>
        <taxon>Vertebrata</taxon>
        <taxon>Euteleostomi</taxon>
        <taxon>Mammalia</taxon>
        <taxon>Eutheria</taxon>
        <taxon>Laurasiatheria</taxon>
        <taxon>Artiodactyla</taxon>
        <taxon>Whippomorpha</taxon>
        <taxon>Cetacea</taxon>
        <taxon>Mysticeti</taxon>
        <taxon>Balaenopteridae</taxon>
        <taxon>Balaenoptera</taxon>
    </lineage>
</organism>
<dbReference type="RefSeq" id="XP_036718643.1">
    <property type="nucleotide sequence ID" value="XM_036862748.1"/>
</dbReference>